<evidence type="ECO:0000256" key="1">
    <source>
        <dbReference type="ARBA" id="ARBA00008874"/>
    </source>
</evidence>
<dbReference type="PROSITE" id="PS50011">
    <property type="entry name" value="PROTEIN_KINASE_DOM"/>
    <property type="match status" value="1"/>
</dbReference>
<dbReference type="GeneTree" id="ENSGT00940000155390"/>
<dbReference type="GO" id="GO:0004672">
    <property type="term" value="F:protein kinase activity"/>
    <property type="evidence" value="ECO:0007669"/>
    <property type="project" value="InterPro"/>
</dbReference>
<comment type="similarity">
    <text evidence="1">Belongs to the protein kinase superfamily. STE Ser/Thr protein kinase family. STE20 subfamily.</text>
</comment>
<dbReference type="InterPro" id="IPR047173">
    <property type="entry name" value="STRAD_A/B-like"/>
</dbReference>
<proteinExistence type="inferred from homology"/>
<reference evidence="4" key="1">
    <citation type="submission" date="2025-08" db="UniProtKB">
        <authorList>
            <consortium name="Ensembl"/>
        </authorList>
    </citation>
    <scope>IDENTIFICATION</scope>
</reference>
<dbReference type="InterPro" id="IPR000719">
    <property type="entry name" value="Prot_kinase_dom"/>
</dbReference>
<dbReference type="GO" id="GO:0043539">
    <property type="term" value="F:protein serine/threonine kinase activator activity"/>
    <property type="evidence" value="ECO:0007669"/>
    <property type="project" value="InterPro"/>
</dbReference>
<evidence type="ECO:0000259" key="3">
    <source>
        <dbReference type="PROSITE" id="PS50011"/>
    </source>
</evidence>
<evidence type="ECO:0000313" key="4">
    <source>
        <dbReference type="Ensembl" id="ENSPKIP00000028302.1"/>
    </source>
</evidence>
<dbReference type="InterPro" id="IPR011009">
    <property type="entry name" value="Kinase-like_dom_sf"/>
</dbReference>
<dbReference type="STRING" id="1676925.ENSPKIP00000028302"/>
<dbReference type="GO" id="GO:1902554">
    <property type="term" value="C:serine/threonine protein kinase complex"/>
    <property type="evidence" value="ECO:0007669"/>
    <property type="project" value="TreeGrafter"/>
</dbReference>
<feature type="domain" description="Protein kinase" evidence="3">
    <location>
        <begin position="72"/>
        <end position="384"/>
    </location>
</feature>
<dbReference type="SUPFAM" id="SSF56112">
    <property type="entry name" value="Protein kinase-like (PK-like)"/>
    <property type="match status" value="1"/>
</dbReference>
<comment type="function">
    <text evidence="2">Pseudokinase which, in complex with CAB39/MO25 (CAB39/MO25alpha or CAB39L/MO25beta), binds to and activates STK11/LKB1. Adopts a closed conformation typical of active protein kinases and binds STK11/LKB1 as a pseudosubstrate, promoting conformational change of STK11/LKB1 in an active conformation.</text>
</comment>
<dbReference type="PANTHER" id="PTHR48014">
    <property type="entry name" value="SERINE/THREONINE-PROTEIN KINASE FRAY2"/>
    <property type="match status" value="1"/>
</dbReference>
<dbReference type="Gene3D" id="3.30.200.20">
    <property type="entry name" value="Phosphorylase Kinase, domain 1"/>
    <property type="match status" value="1"/>
</dbReference>
<dbReference type="Proteomes" id="UP000261540">
    <property type="component" value="Unplaced"/>
</dbReference>
<sequence>MHCPVTRDRAPPLKDAEAPWVPCPLHKHEGELVSTWHLFVDAVQSRDGSTCALSGAADSDDLASLSADASHYQLLSELGWGFNNLSQVCMARHTPSGRLVAVKRTNLDRCTEDELLQLLNEVLLCRLFRHPNLLTSRLVFGFCCQLWVLTPLVSYGSADALLRTYFPDGMSESLIAYLLHGVLKGLEYLHEMGYVHRGVKASHILLSSEGRVYLSGLHSAYSLVRDGRRLQAVYDMPQHSPALLPWLSPELLRQDLHGYGVKSDIYSLGIVACELVSGRVPFQDMHPTLMLLQKLRGTHCCLLDVAPFPLGEMGGLKVSRSGVDSGIGESVATGSLTRAVVPDRPQSPTLKNHSATFHNVVQLCLQQQPERRPSASALSTHTFFRQVRRHTRDSFLSLMYPAIPFCSPPDTPTSHPLFPPCHGLAPRVDSQDGAWDFS</sequence>
<accession>A0A3B3SC33</accession>
<name>A0A3B3SC33_9TELE</name>
<evidence type="ECO:0000313" key="5">
    <source>
        <dbReference type="Proteomes" id="UP000261540"/>
    </source>
</evidence>
<dbReference type="Ensembl" id="ENSPKIT00000009080.1">
    <property type="protein sequence ID" value="ENSPKIP00000028302.1"/>
    <property type="gene ID" value="ENSPKIG00000009985.1"/>
</dbReference>
<dbReference type="PANTHER" id="PTHR48014:SF13">
    <property type="entry name" value="STE20-RELATED KINASE ADAPTER PROTEIN BETA"/>
    <property type="match status" value="1"/>
</dbReference>
<reference evidence="4" key="2">
    <citation type="submission" date="2025-09" db="UniProtKB">
        <authorList>
            <consortium name="Ensembl"/>
        </authorList>
    </citation>
    <scope>IDENTIFICATION</scope>
</reference>
<protein>
    <submittedName>
        <fullName evidence="4">STE20 related adaptor beta</fullName>
    </submittedName>
</protein>
<dbReference type="GO" id="GO:0005524">
    <property type="term" value="F:ATP binding"/>
    <property type="evidence" value="ECO:0007669"/>
    <property type="project" value="InterPro"/>
</dbReference>
<dbReference type="GO" id="GO:0006611">
    <property type="term" value="P:protein export from nucleus"/>
    <property type="evidence" value="ECO:0007669"/>
    <property type="project" value="TreeGrafter"/>
</dbReference>
<keyword evidence="5" id="KW-1185">Reference proteome</keyword>
<dbReference type="Gene3D" id="1.10.510.10">
    <property type="entry name" value="Transferase(Phosphotransferase) domain 1"/>
    <property type="match status" value="1"/>
</dbReference>
<organism evidence="4 5">
    <name type="scientific">Paramormyrops kingsleyae</name>
    <dbReference type="NCBI Taxonomy" id="1676925"/>
    <lineage>
        <taxon>Eukaryota</taxon>
        <taxon>Metazoa</taxon>
        <taxon>Chordata</taxon>
        <taxon>Craniata</taxon>
        <taxon>Vertebrata</taxon>
        <taxon>Euteleostomi</taxon>
        <taxon>Actinopterygii</taxon>
        <taxon>Neopterygii</taxon>
        <taxon>Teleostei</taxon>
        <taxon>Osteoglossocephala</taxon>
        <taxon>Osteoglossomorpha</taxon>
        <taxon>Osteoglossiformes</taxon>
        <taxon>Mormyridae</taxon>
        <taxon>Paramormyrops</taxon>
    </lineage>
</organism>
<evidence type="ECO:0000256" key="2">
    <source>
        <dbReference type="ARBA" id="ARBA00034653"/>
    </source>
</evidence>
<dbReference type="Pfam" id="PF00069">
    <property type="entry name" value="Pkinase"/>
    <property type="match status" value="1"/>
</dbReference>
<dbReference type="AlphaFoldDB" id="A0A3B3SC33"/>